<dbReference type="PANTHER" id="PTHR10953">
    <property type="entry name" value="UBIQUITIN-ACTIVATING ENZYME E1"/>
    <property type="match status" value="1"/>
</dbReference>
<dbReference type="SUPFAM" id="SSF69572">
    <property type="entry name" value="Activating enzymes of the ubiquitin-like proteins"/>
    <property type="match status" value="1"/>
</dbReference>
<dbReference type="Gene3D" id="3.40.50.720">
    <property type="entry name" value="NAD(P)-binding Rossmann-like Domain"/>
    <property type="match status" value="1"/>
</dbReference>
<dbReference type="EMBL" id="FNLL01000015">
    <property type="protein sequence ID" value="SDU59652.1"/>
    <property type="molecule type" value="Genomic_DNA"/>
</dbReference>
<dbReference type="GO" id="GO:0008641">
    <property type="term" value="F:ubiquitin-like modifier activating enzyme activity"/>
    <property type="evidence" value="ECO:0007669"/>
    <property type="project" value="InterPro"/>
</dbReference>
<protein>
    <submittedName>
        <fullName evidence="4">Adenylyltransferase and sulfurtransferase</fullName>
    </submittedName>
</protein>
<evidence type="ECO:0000256" key="1">
    <source>
        <dbReference type="ARBA" id="ARBA00009919"/>
    </source>
</evidence>
<evidence type="ECO:0000256" key="2">
    <source>
        <dbReference type="SAM" id="Phobius"/>
    </source>
</evidence>
<accession>A0A1H2JTG1</accession>
<proteinExistence type="inferred from homology"/>
<dbReference type="CDD" id="cd00757">
    <property type="entry name" value="ThiF_MoeB_HesA_family"/>
    <property type="match status" value="1"/>
</dbReference>
<keyword evidence="2" id="KW-1133">Transmembrane helix</keyword>
<sequence>MRYARQTILPQIGIGGQAKLFKACVLIAGAGGLGSISSYYLAAAGIGNLIIVDNDTVELSNLNRQIIHCEADLGKPKAVSAAQSLERLNSSIRIRPVKVKITDASICHLLENVDIIVDACDNIQTRHVLNRASLKKKIPYIFGGVNGFDGMASTFIPGKTPCFNCLFSNKDRRETITGIIGPAAGIIGSFQAMEAIKLLLDIGKNLSNRLIRVSGMDMRTTVTPLETHPACPTCHGINSKKENSQ</sequence>
<dbReference type="Pfam" id="PF00899">
    <property type="entry name" value="ThiF"/>
    <property type="match status" value="1"/>
</dbReference>
<keyword evidence="2" id="KW-0472">Membrane</keyword>
<keyword evidence="4" id="KW-0808">Transferase</keyword>
<dbReference type="PANTHER" id="PTHR10953:SF102">
    <property type="entry name" value="ADENYLYLTRANSFERASE AND SULFURTRANSFERASE MOCS3"/>
    <property type="match status" value="1"/>
</dbReference>
<keyword evidence="2" id="KW-0812">Transmembrane</keyword>
<dbReference type="GO" id="GO:0004792">
    <property type="term" value="F:thiosulfate-cyanide sulfurtransferase activity"/>
    <property type="evidence" value="ECO:0007669"/>
    <property type="project" value="TreeGrafter"/>
</dbReference>
<dbReference type="GO" id="GO:0016779">
    <property type="term" value="F:nucleotidyltransferase activity"/>
    <property type="evidence" value="ECO:0007669"/>
    <property type="project" value="UniProtKB-KW"/>
</dbReference>
<dbReference type="Proteomes" id="UP000199608">
    <property type="component" value="Unassembled WGS sequence"/>
</dbReference>
<dbReference type="RefSeq" id="WP_092237770.1">
    <property type="nucleotide sequence ID" value="NZ_FNLL01000015.1"/>
</dbReference>
<feature type="transmembrane region" description="Helical" evidence="2">
    <location>
        <begin position="20"/>
        <end position="42"/>
    </location>
</feature>
<dbReference type="InterPro" id="IPR000594">
    <property type="entry name" value="ThiF_NAD_FAD-bd"/>
</dbReference>
<dbReference type="FunFam" id="3.40.50.720:FF:000080">
    <property type="entry name" value="Thiazole biosynthesis adenylyltransferase ThiF"/>
    <property type="match status" value="1"/>
</dbReference>
<dbReference type="GO" id="GO:0005737">
    <property type="term" value="C:cytoplasm"/>
    <property type="evidence" value="ECO:0007669"/>
    <property type="project" value="TreeGrafter"/>
</dbReference>
<keyword evidence="4" id="KW-0548">Nucleotidyltransferase</keyword>
<reference evidence="5" key="1">
    <citation type="submission" date="2016-10" db="EMBL/GenBank/DDBJ databases">
        <authorList>
            <person name="Varghese N."/>
            <person name="Submissions S."/>
        </authorList>
    </citation>
    <scope>NUCLEOTIDE SEQUENCE [LARGE SCALE GENOMIC DNA]</scope>
    <source>
        <strain evidence="5">DSM 3384</strain>
    </source>
</reference>
<organism evidence="4 5">
    <name type="scientific">Desulfobacula phenolica</name>
    <dbReference type="NCBI Taxonomy" id="90732"/>
    <lineage>
        <taxon>Bacteria</taxon>
        <taxon>Pseudomonadati</taxon>
        <taxon>Thermodesulfobacteriota</taxon>
        <taxon>Desulfobacteria</taxon>
        <taxon>Desulfobacterales</taxon>
        <taxon>Desulfobacteraceae</taxon>
        <taxon>Desulfobacula</taxon>
    </lineage>
</organism>
<dbReference type="InterPro" id="IPR045886">
    <property type="entry name" value="ThiF/MoeB/HesA"/>
</dbReference>
<dbReference type="InterPro" id="IPR035985">
    <property type="entry name" value="Ubiquitin-activating_enz"/>
</dbReference>
<evidence type="ECO:0000259" key="3">
    <source>
        <dbReference type="Pfam" id="PF00899"/>
    </source>
</evidence>
<comment type="similarity">
    <text evidence="1">Belongs to the HesA/MoeB/ThiF family.</text>
</comment>
<feature type="domain" description="THIF-type NAD/FAD binding fold" evidence="3">
    <location>
        <begin position="3"/>
        <end position="232"/>
    </location>
</feature>
<gene>
    <name evidence="4" type="ORF">SAMN04487931_11547</name>
</gene>
<keyword evidence="5" id="KW-1185">Reference proteome</keyword>
<evidence type="ECO:0000313" key="4">
    <source>
        <dbReference type="EMBL" id="SDU59652.1"/>
    </source>
</evidence>
<evidence type="ECO:0000313" key="5">
    <source>
        <dbReference type="Proteomes" id="UP000199608"/>
    </source>
</evidence>
<name>A0A1H2JTG1_9BACT</name>
<dbReference type="AlphaFoldDB" id="A0A1H2JTG1"/>